<dbReference type="AlphaFoldDB" id="A0A0B7HDS2"/>
<evidence type="ECO:0000313" key="2">
    <source>
        <dbReference type="Proteomes" id="UP000038055"/>
    </source>
</evidence>
<protein>
    <submittedName>
        <fullName evidence="1">Uncharacterized protein</fullName>
    </submittedName>
</protein>
<dbReference type="Proteomes" id="UP000038055">
    <property type="component" value="Unassembled WGS sequence"/>
</dbReference>
<dbReference type="Pfam" id="PF14055">
    <property type="entry name" value="NVEALA"/>
    <property type="match status" value="1"/>
</dbReference>
<dbReference type="InterPro" id="IPR025905">
    <property type="entry name" value="NVEALA"/>
</dbReference>
<organism evidence="1 2">
    <name type="scientific">Capnocytophaga cynodegmi</name>
    <dbReference type="NCBI Taxonomy" id="28189"/>
    <lineage>
        <taxon>Bacteria</taxon>
        <taxon>Pseudomonadati</taxon>
        <taxon>Bacteroidota</taxon>
        <taxon>Flavobacteriia</taxon>
        <taxon>Flavobacteriales</taxon>
        <taxon>Flavobacteriaceae</taxon>
        <taxon>Capnocytophaga</taxon>
    </lineage>
</organism>
<keyword evidence="2" id="KW-1185">Reference proteome</keyword>
<sequence>MRLKFLKGVIATVAVALFVGYGVSRSVNNSSTEFDELTLANVEALADGEGDFYIGIGVTIPIFKPNCVCKHGGCFLGHNLSLRKRCLPAREYTGQTDCNDSRHKCNKE</sequence>
<gene>
    <name evidence="1" type="ORF">CCYN2B_330023</name>
</gene>
<reference evidence="2" key="1">
    <citation type="submission" date="2015-01" db="EMBL/GenBank/DDBJ databases">
        <authorList>
            <person name="MANFREDI Pablo"/>
        </authorList>
    </citation>
    <scope>NUCLEOTIDE SEQUENCE [LARGE SCALE GENOMIC DNA]</scope>
    <source>
        <strain evidence="2">Ccyn2B</strain>
    </source>
</reference>
<dbReference type="EMBL" id="CDOD01000027">
    <property type="protein sequence ID" value="CEN36774.1"/>
    <property type="molecule type" value="Genomic_DNA"/>
</dbReference>
<dbReference type="RefSeq" id="WP_041992720.1">
    <property type="nucleotide sequence ID" value="NZ_CDOD01000027.1"/>
</dbReference>
<accession>A0A0B7HDS2</accession>
<evidence type="ECO:0000313" key="1">
    <source>
        <dbReference type="EMBL" id="CEN36774.1"/>
    </source>
</evidence>
<proteinExistence type="predicted"/>
<name>A0A0B7HDS2_9FLAO</name>